<dbReference type="InterPro" id="IPR005821">
    <property type="entry name" value="Ion_trans_dom"/>
</dbReference>
<evidence type="ECO:0000313" key="16">
    <source>
        <dbReference type="EMBL" id="CAG5085744.1"/>
    </source>
</evidence>
<evidence type="ECO:0000259" key="14">
    <source>
        <dbReference type="SMART" id="SM00449"/>
    </source>
</evidence>
<keyword evidence="4 13" id="KW-0812">Transmembrane</keyword>
<dbReference type="InterPro" id="IPR011992">
    <property type="entry name" value="EF-hand-dom_pair"/>
</dbReference>
<dbReference type="Gene3D" id="1.10.238.10">
    <property type="entry name" value="EF-hand"/>
    <property type="match status" value="1"/>
</dbReference>
<dbReference type="PRINTS" id="PR00795">
    <property type="entry name" value="RYANODINER"/>
</dbReference>
<feature type="region of interest" description="Disordered" evidence="12">
    <location>
        <begin position="4462"/>
        <end position="4498"/>
    </location>
</feature>
<evidence type="ECO:0000256" key="13">
    <source>
        <dbReference type="SAM" id="Phobius"/>
    </source>
</evidence>
<dbReference type="InterPro" id="IPR009460">
    <property type="entry name" value="Ryanrecept_TM4-6"/>
</dbReference>
<feature type="region of interest" description="Disordered" evidence="12">
    <location>
        <begin position="4365"/>
        <end position="4399"/>
    </location>
</feature>
<keyword evidence="8 13" id="KW-0472">Membrane</keyword>
<dbReference type="InterPro" id="IPR035764">
    <property type="entry name" value="SPRY2_RyR"/>
</dbReference>
<dbReference type="EMBL" id="OU015568">
    <property type="protein sequence ID" value="CAG5085744.1"/>
    <property type="molecule type" value="Genomic_DNA"/>
</dbReference>
<evidence type="ECO:0000256" key="7">
    <source>
        <dbReference type="ARBA" id="ARBA00023065"/>
    </source>
</evidence>
<dbReference type="SUPFAM" id="SSF48371">
    <property type="entry name" value="ARM repeat"/>
    <property type="match status" value="1"/>
</dbReference>
<dbReference type="InterPro" id="IPR014821">
    <property type="entry name" value="Ins145_P3_rcpt"/>
</dbReference>
<dbReference type="CDD" id="cd12879">
    <property type="entry name" value="SPRY3_RyR"/>
    <property type="match status" value="1"/>
</dbReference>
<dbReference type="InterPro" id="IPR016093">
    <property type="entry name" value="MIR_motif"/>
</dbReference>
<dbReference type="SUPFAM" id="SSF47473">
    <property type="entry name" value="EF-hand"/>
    <property type="match status" value="1"/>
</dbReference>
<evidence type="ECO:0000259" key="15">
    <source>
        <dbReference type="SMART" id="SM00472"/>
    </source>
</evidence>
<dbReference type="CDD" id="cd12877">
    <property type="entry name" value="SPRY1_RyR"/>
    <property type="match status" value="1"/>
</dbReference>
<dbReference type="Gene3D" id="6.20.350.10">
    <property type="match status" value="1"/>
</dbReference>
<dbReference type="SUPFAM" id="SSF100909">
    <property type="entry name" value="IP3 receptor type 1 binding core, domain 2"/>
    <property type="match status" value="1"/>
</dbReference>
<name>A0ABN7S0R9_OIKDI</name>
<dbReference type="Gene3D" id="1.10.490.160">
    <property type="match status" value="2"/>
</dbReference>
<dbReference type="InterPro" id="IPR036300">
    <property type="entry name" value="MIR_dom_sf"/>
</dbReference>
<dbReference type="Proteomes" id="UP001158576">
    <property type="component" value="Chromosome PAR"/>
</dbReference>
<feature type="transmembrane region" description="Helical" evidence="13">
    <location>
        <begin position="4887"/>
        <end position="4910"/>
    </location>
</feature>
<keyword evidence="5" id="KW-0677">Repeat</keyword>
<dbReference type="PANTHER" id="PTHR46399">
    <property type="entry name" value="B30.2/SPRY DOMAIN-CONTAINING PROTEIN"/>
    <property type="match status" value="1"/>
</dbReference>
<dbReference type="PANTHER" id="PTHR46399:SF8">
    <property type="entry name" value="B30.2_SPRY DOMAIN-CONTAINING PROTEIN"/>
    <property type="match status" value="1"/>
</dbReference>
<keyword evidence="6 13" id="KW-1133">Transmembrane helix</keyword>
<dbReference type="SMART" id="SM00472">
    <property type="entry name" value="MIR"/>
    <property type="match status" value="4"/>
</dbReference>
<feature type="region of interest" description="Disordered" evidence="12">
    <location>
        <begin position="3710"/>
        <end position="3734"/>
    </location>
</feature>
<feature type="compositionally biased region" description="Acidic residues" evidence="12">
    <location>
        <begin position="4379"/>
        <end position="4398"/>
    </location>
</feature>
<dbReference type="InterPro" id="IPR003877">
    <property type="entry name" value="SPRY_dom"/>
</dbReference>
<dbReference type="Pfam" id="PF08709">
    <property type="entry name" value="Ins145_P3_rec"/>
    <property type="match status" value="1"/>
</dbReference>
<feature type="domain" description="SPRY" evidence="14">
    <location>
        <begin position="1141"/>
        <end position="1264"/>
    </location>
</feature>
<evidence type="ECO:0000256" key="8">
    <source>
        <dbReference type="ARBA" id="ARBA00023136"/>
    </source>
</evidence>
<sequence length="5011" mass="573722">MTELEEDDIFLRTDDKVYFQCTKTHENKQDTTKICLAAGSFGTRICYAEKTQFSPVEGEKVGPPNTPECVFVINQALSLRALHETLTHAKENKPHKTSKSGSSHAKTLLYGNAVQLLHQTSGLYLCVLPTSQCTTDKLAFDVGLGDNPNDEAAWWTVSCASKNRSEGEKVRVSDDIILSSVSSERYLHLSNKNDVKVIEDEIPITDEHGNETGEVEKMNREVKLENYLAHASFQRSLWMIGPIQSEVKQGFVCGGDVLRLFHGRNSDDCLCNLDVNDVNIDPIRTAIYYEGGKVSIRARSLWRVELTKIKWFGSHLHFGQQFRLRHMTTGKFLMMRADRNLFIAEKDEHDWTDEASIFCFRQNKDKIEVTGEYEPESMGTEEIKYSESLVVLQHCSSGLWVTYQAQENSAKIGKQIRRAIAHPEGHMDDAFAVGRSQSNEAKTAMVMLTTVTTIKMFLTHMIKNFQKIKDLKTAANAVHFVPKGKANLEVPLDDMELLIQDCLAYFNPDEGETDEEKQQIERLQRCQQDLFQAEGIVDLLLKVIDKLTVYTATQHLQYLHKDQVERLELLLVNVYKLLAGIIRKNRANCAKFSKNLDWLIGQLDARQNASAGILAVLSAVLDDSTEVLNMVKERHIVSIISLLERHGRNPLVLDVLQSLCVCNNIAVRSNQNLICNHLLSDRNLLLQTTMVNQIVSIRPNLFVGYGERSAQYRKWYFEVLVMQMDECSLNQATHLRVGWANTSGFAAYPGAGDGFGTCGVGDDLYSFGFDGLSLWTGHRSKYIKQDKVELFKKGDIISCCLDLSAPSMSFRKNGKPVHGMFERFNLEGMFFPCVSMSSGVVVKFLLGGKHGEFTFMPPPGYAPAHEALLPERTLTVETVRGHYGVNENWNLNGPAKTLDQAVYTPDPIDTKNTELPKALEPMLDKIAENLHEIWAFNRIQGGWTFALVRDDQKKQNPSLTSFERLPESLRSFNMTMVEQNLRTIIALGYHVGLADEDAEYKLRKLKLPRQYLMTNGYKPAPLDLTHVRQSDKMEQLVELLATNSHNVWASERIKQGWTYGFELDVKNKRNFRLVPFALLDENAKQTNKNSIRELVITLMGYGYAIEAPDERMTTLTKKDDEHSDNPRFRMFRIESAYAVRSGKWYFEFEVQTDGEMRVGWAAPEVKADQPIGLDDLSYTFDGFNAAKWHNGQEAYGKRWRVGDVIGCLLDFDEGFISFSLNGELMIDNQGAELAFNNIPDDIELVPVAYFDEGQHGILNLGKKPETFKFFQMYGVQEGFKPYCHQISYPLPIWYTKSLPSFSPIYEHDQLRTIRIQAGITTPPILRLQYKSFSSSSSRVVDMPNFIYSRLSMPVRILEEREKEEKQAKPKTSLGLKQLLNRRGKKEEEEAELLLAAGASQKHNRLKMDVLPSMTYNLGDYEHQNLLAGSRYVFSVKVFPGQEANNVWIGWVTPEYHSMNPSIFDDRHHIKTVTMTFGTERGEIKETICRSNAFLINAGMALSSQKSDKDMNAGSTSGGTIISCIVDVSSGLLKFRAGDKELDIVYQVEAMTQLYPACFFKPSTYNCIQYELGRTKKEMPISAAMLKADRQNVEPSCAPRLQVQKMQAVNWARMPQDCLTPIISRNKKIRDGWKVQIEKPMQFCAVFLPEENRSVDILELTEHPSLLEFHLSTLNLYKAMCALGNFRVAHALCSYIDQQQFLYCIKSSYLDGRLREVYHDLLIDIHLGAHANSREHTQGEFIIPLTEETKQVALYEDPEVKDPGLPGMGRFTSLRPDMRWKTANFVVPVQQYYTEVPAFPLDLLKHHVIENLINAVSSQTSPYKMYAGGTQEHLFVPLLKVCDKLLLMQIFDDEDLEKLLTIIHSRYLGSKVEGYEELKYRVGEGLLQMRLCESIKLALCSLLHHLCDYQLRHRIESLVSFAHVLAGEMQKNQRERYDEVMHSINMSAAMTAKMTKEFRSSPYDQAATIIRFKSEDDELDSPCPTNIRHMMWNFHNDLMMHCGESIPEQDEELEDNSMVNKIKRMGKALYNCFSPKKEELDDLEMVNIPIHNLQQLIAVTAVHWAEEAVIENPILVREIFALLHRQHDCVRELCRALEKTYCISEISKNDTMELISDLSHIRSFLAVQMGKEEETMITQDLSRIMNNCVFYQHPNLMRALDMHTTVMDIMVNVLGASAEVGKQVSTAEVQFPKIVAVCSRFLGYFCRISRVNQKAMFEHLSFLLDHSTFGLDTPSMRGCTPLDVAAASLVDNNELSLQIKETHVELVIKYLRTCGLQSSQTLLERNYPDIGWNPLEGERYLDFLKQVVFVSGESVEENANLVVRHLIRKPECLGPALRGEGGQGLLAAMREAMEISKDPSRDTANIDAKRKIYQDEENDDEEEIHLGYCILSFYSSLIDLLGRCAPEQTLILQNKSEALRIRSILQSLVPLEDLVGVISLPFDLPRVEPITETVIQPMMNSCFAPEHKAAMLLFLDRVYGIDDVDFLLRILEDGFLNDIRAAAQLDTQQLHVTDMALALNRYVCSSILPIITKHVHLLAKAEHRDQLIDSALHAIYRLSQGRAMTKAQKDFISECLCAIAGVIKPILMHNLLRKLTFDIPSLSQHVVVPIRMLTLHFERSWQYYCCPDGWGENGVASDEERHLTMRLFWGLFEALVKNFDPNMVKWALPCLCAIGNALPPDYAVPSLADDGARECQLDKNGNYDPKPINTSGQRIDHRCDEFIERYSEHLHDIWASERMANGWRYDPMFNDQTKEHPLIKPYGNFTDREKDVYRTNIREAIRALQVWGWRVDRRGMHSGSGGPAEFGRRPSMSSKPDYVVDSSKGYTPKPTDLSGITLTREFTAIADSMAENFHNIWAKKKKIELEENGKSHPMFVPYDTLTAKEKEKYRNKAYDMLRFIQFSGFVLNKASNDDSYDARTSQERRFSFILLHRLLEFLELARNYVEELMVAITDHRQNQHTQIQAIKNNETDMEIELGDTLHFTSDSVKFFAKVVLPLIQSYFKAHQHYYVTPKSAKNVGISACNKEKEMIVTLFCALAALMRRKVNFFGEDAEVTVDCLTNLTRCIDAATVIKMGPDHVKSLLVVFFNDAAVDIELVLDSIRIWHLDKKSVALRAAHCWQYATQALIPILTKFFNHVGDNEFGRDLLIEEMQVACYKILNALYPLGTAKNHFIPHLKTKKVPEDVIETMEDLLERNRSAFGECLAALANCFPVAFLEPRLNRYNTVSVYNALSIKDRQVLGLPTRIEQLAPNLPTLKILLRDIEDLAVSGARYDDAPEMIDVILPVICSYVPNWLEEGPEGKPEQPNHCTEIGIKHANDTLGNVLRLIYNNLGTEEAQWMKSIANYTQPLMAKCGSDLLYSHFLPILEKTLKKIERTAAIEEDIKSDQKIAVGDVSDLEMMMLEDFGFISRDIYAFYPLLVRFIDKNKMDWIATKNPEAESLFWKVSEIFVAWAKSVNFRREEQNYVVQNDIDNMAVITSDITAHKLRRHREKLKRRGEIYSWGTSLICVAPKRLLPVGRKDSTFEKESEANVMYHIKEELEYMELEDEYEFSGDDLDKRAEIIFRLARIHCHLYKIEHPEDKGRAVWEKLMSKSRKKAVVSCFRMTPLYNMPAHKVINVFIKSYNNLWLATEERDFANALITALTKPQKTIGQEETKPDDPPKALSDPLFQIIQVFKKNAVQTPANENIEADPLYLHYAELMARSIGPSELEGGEDQEEDDEEEEDDGNFEDKEVEKQNLLFCQSRLHERGAAEMVLLVISASNGKLCDMVVASLDLGISLLQGGNETVQRKMLVHLQEKRDSKFFTSLQALMQLCNVLDLDAYERSIKAETLGSQQASLEDAENKGASKIEPYVIDNDEPGGQQTKFTIMLFRFLQLLCEGHNEDFQNYLRTQVGNNISINIVISTVDYLLRLQESVSDFYWYYSSKDQIDDQGKEHFSSAIEMAKQVFNSLTEYIQGPCFLNQNSLAHSRLWDAVVGFWHVFAQLQSKLSKDSGNSLNLLSALLDLQQDMIVMLLSMLEGNIVNGNIGRQLLDTLIEAQQDVGLIIKYFTMFLKLSEVVETEKFKEIDQEGKGIITKREFHKQLESAKNYDPEEIEYVLKCIQPDENDKFNYKDFVDQFHKPAEEIGFNFALLLTSLHEHSTNDNRLDKFLDIGKELLDYFESNLGRIEILGKSKRIERIYFNIQQSSLEQWEKPQIRDSKRAFIFDVIAEGGENGKMEEFVSFCENTIFEMQLAASISQEGDEDGDENQDQGENEDEEHEIQRHSFWDSVKHQFNTIIGNIAYVFTAKFFRKAFRTLRHTTLRDFVIFIFIVIYRAIKLFGRMLASVGKFVGEWLIFYLFSGCLIEMMKENTITGVIEAIPEPTQDGIGTRHEDDVEDDEEEEEEEEEEIEEESTPVIGQALGLTFKSDGTAAFTTYVEDKSWKGFGDQDFDEAARNLGMEYDEAAFNQQVEAQALRARQRRNSEIGSSKKLKSKDKKSSSSRLDSESGTWQTYREPCPRPLKYTSIEETKEEVSPWKLRFQAFSTAFLAFFARNYYNFKSAALIISFLLNIILLSLRWESEDELAEDEHVIAESEVFEGNLDDQEFGDESNEVLVFSDWMFENVNEVFNWCAFLHTILSLAKLVSYYELKVPLLIFKREKDISRKLEFEGLYISCQPDEDDFTSMWDRLVISCPHFPMCYWDKFVKKKVLEKYGGQFERDTVSELLGLDTSVNLNISPKERQEAENAENQNKGPLAFITDHDWRYGLWKTGVVLTDRTFLYLLGYTAFSFAGHFNRFFYAASLLDVAFDVKSLQTIMASVTHNGKQFMLTVGLLVCVIYLYTVVAFNFFRDYYNKGEDGEDDWKCQDMLSCFNFHLYAGLRAGGGIGDEMDPPGDDDFLARFAFDITFFFFIIVIILAIIQGLIIDAFGELRDQQEQVKDDMESKCFICTLGKDFFDQVPHGFDTHTMQEHNLANYLFFIMHLINKDKTEYTGQESYVWNLYQERCWDFFPVGDCFRKQNQEKGFE</sequence>
<organism evidence="16 17">
    <name type="scientific">Oikopleura dioica</name>
    <name type="common">Tunicate</name>
    <dbReference type="NCBI Taxonomy" id="34765"/>
    <lineage>
        <taxon>Eukaryota</taxon>
        <taxon>Metazoa</taxon>
        <taxon>Chordata</taxon>
        <taxon>Tunicata</taxon>
        <taxon>Appendicularia</taxon>
        <taxon>Copelata</taxon>
        <taxon>Oikopleuridae</taxon>
        <taxon>Oikopleura</taxon>
    </lineage>
</organism>
<dbReference type="SUPFAM" id="SSF82109">
    <property type="entry name" value="MIR domain"/>
    <property type="match status" value="2"/>
</dbReference>
<dbReference type="InterPro" id="IPR016024">
    <property type="entry name" value="ARM-type_fold"/>
</dbReference>
<dbReference type="InterPro" id="IPR015925">
    <property type="entry name" value="Ryanodine_IP3_receptor"/>
</dbReference>
<feature type="compositionally biased region" description="Acidic residues" evidence="12">
    <location>
        <begin position="3713"/>
        <end position="3730"/>
    </location>
</feature>
<comment type="subcellular location">
    <subcellularLocation>
        <location evidence="1">Endomembrane system</location>
        <topology evidence="1">Multi-pass membrane protein</topology>
    </subcellularLocation>
</comment>
<proteinExistence type="predicted"/>
<keyword evidence="9" id="KW-0675">Receptor</keyword>
<protein>
    <submittedName>
        <fullName evidence="16">Oidioi.mRNA.OKI2018_I69.PAR.g10990.t2.cds</fullName>
    </submittedName>
</protein>
<evidence type="ECO:0000256" key="3">
    <source>
        <dbReference type="ARBA" id="ARBA00022673"/>
    </source>
</evidence>
<reference evidence="16 17" key="1">
    <citation type="submission" date="2021-04" db="EMBL/GenBank/DDBJ databases">
        <authorList>
            <person name="Bliznina A."/>
        </authorList>
    </citation>
    <scope>NUCLEOTIDE SEQUENCE [LARGE SCALE GENOMIC DNA]</scope>
</reference>
<dbReference type="InterPro" id="IPR013662">
    <property type="entry name" value="RIH_assoc-dom"/>
</dbReference>
<feature type="domain" description="MIR" evidence="15">
    <location>
        <begin position="313"/>
        <end position="405"/>
    </location>
</feature>
<evidence type="ECO:0000256" key="6">
    <source>
        <dbReference type="ARBA" id="ARBA00022989"/>
    </source>
</evidence>
<feature type="domain" description="MIR" evidence="15">
    <location>
        <begin position="167"/>
        <end position="243"/>
    </location>
</feature>
<dbReference type="Pfam" id="PF01365">
    <property type="entry name" value="RYDR_ITPR"/>
    <property type="match status" value="2"/>
</dbReference>
<dbReference type="CDD" id="cd23278">
    <property type="entry name" value="beta-trefoil_MIR_RyR"/>
    <property type="match status" value="1"/>
</dbReference>
<dbReference type="Pfam" id="PF02815">
    <property type="entry name" value="MIR"/>
    <property type="match status" value="1"/>
</dbReference>
<gene>
    <name evidence="16" type="ORF">OKIOD_LOCUS2548</name>
</gene>
<dbReference type="InterPro" id="IPR048581">
    <property type="entry name" value="RYDR_Jsol"/>
</dbReference>
<dbReference type="Pfam" id="PF21119">
    <property type="entry name" value="RYDR_Jsol"/>
    <property type="match status" value="1"/>
</dbReference>
<dbReference type="Pfam" id="PF00622">
    <property type="entry name" value="SPRY"/>
    <property type="match status" value="3"/>
</dbReference>
<feature type="transmembrane region" description="Helical" evidence="13">
    <location>
        <begin position="4545"/>
        <end position="4563"/>
    </location>
</feature>
<evidence type="ECO:0000256" key="1">
    <source>
        <dbReference type="ARBA" id="ARBA00004127"/>
    </source>
</evidence>
<keyword evidence="3" id="KW-0107">Calcium channel</keyword>
<feature type="transmembrane region" description="Helical" evidence="13">
    <location>
        <begin position="4812"/>
        <end position="4834"/>
    </location>
</feature>
<dbReference type="SMART" id="SM00449">
    <property type="entry name" value="SPRY"/>
    <property type="match status" value="3"/>
</dbReference>
<dbReference type="InterPro" id="IPR003032">
    <property type="entry name" value="Ryanodine_rcpt"/>
</dbReference>
<keyword evidence="17" id="KW-1185">Reference proteome</keyword>
<dbReference type="Pfam" id="PF02026">
    <property type="entry name" value="RyR"/>
    <property type="match status" value="4"/>
</dbReference>
<evidence type="ECO:0000256" key="4">
    <source>
        <dbReference type="ARBA" id="ARBA00022692"/>
    </source>
</evidence>
<dbReference type="Pfam" id="PF08454">
    <property type="entry name" value="RIH_assoc"/>
    <property type="match status" value="1"/>
</dbReference>
<keyword evidence="3" id="KW-0109">Calcium transport</keyword>
<keyword evidence="10" id="KW-1071">Ligand-gated ion channel</keyword>
<dbReference type="Pfam" id="PF00520">
    <property type="entry name" value="Ion_trans"/>
    <property type="match status" value="1"/>
</dbReference>
<dbReference type="Gene3D" id="2.60.120.920">
    <property type="match status" value="3"/>
</dbReference>
<keyword evidence="3" id="KW-0106">Calcium</keyword>
<dbReference type="InterPro" id="IPR035761">
    <property type="entry name" value="SPRY1_RyR"/>
</dbReference>
<feature type="domain" description="MIR" evidence="15">
    <location>
        <begin position="249"/>
        <end position="307"/>
    </location>
</feature>
<dbReference type="Gene3D" id="2.80.10.50">
    <property type="match status" value="2"/>
</dbReference>
<evidence type="ECO:0000313" key="17">
    <source>
        <dbReference type="Proteomes" id="UP001158576"/>
    </source>
</evidence>
<feature type="region of interest" description="Disordered" evidence="12">
    <location>
        <begin position="2797"/>
        <end position="2823"/>
    </location>
</feature>
<dbReference type="CDD" id="cd12878">
    <property type="entry name" value="SPRY2_RyR"/>
    <property type="match status" value="1"/>
</dbReference>
<feature type="domain" description="MIR" evidence="15">
    <location>
        <begin position="105"/>
        <end position="160"/>
    </location>
</feature>
<dbReference type="Pfam" id="PF06459">
    <property type="entry name" value="RR_TM4-6"/>
    <property type="match status" value="1"/>
</dbReference>
<evidence type="ECO:0000256" key="10">
    <source>
        <dbReference type="ARBA" id="ARBA00023286"/>
    </source>
</evidence>
<keyword evidence="7" id="KW-0406">Ion transport</keyword>
<dbReference type="InterPro" id="IPR035762">
    <property type="entry name" value="SPRY3_RyR"/>
</dbReference>
<feature type="domain" description="SPRY" evidence="14">
    <location>
        <begin position="712"/>
        <end position="850"/>
    </location>
</feature>
<evidence type="ECO:0000256" key="2">
    <source>
        <dbReference type="ARBA" id="ARBA00022448"/>
    </source>
</evidence>
<dbReference type="InterPro" id="IPR043136">
    <property type="entry name" value="B30.2/SPRY_sf"/>
</dbReference>
<dbReference type="InterPro" id="IPR000699">
    <property type="entry name" value="RIH_dom"/>
</dbReference>
<accession>A0ABN7S0R9</accession>
<evidence type="ECO:0000256" key="5">
    <source>
        <dbReference type="ARBA" id="ARBA00022737"/>
    </source>
</evidence>
<feature type="domain" description="SPRY" evidence="14">
    <location>
        <begin position="1428"/>
        <end position="1570"/>
    </location>
</feature>
<evidence type="ECO:0000256" key="9">
    <source>
        <dbReference type="ARBA" id="ARBA00023170"/>
    </source>
</evidence>
<keyword evidence="2" id="KW-0813">Transport</keyword>
<evidence type="ECO:0000256" key="11">
    <source>
        <dbReference type="ARBA" id="ARBA00023303"/>
    </source>
</evidence>
<dbReference type="InterPro" id="IPR035910">
    <property type="entry name" value="RyR/IP3R_RIH_dom_sf"/>
</dbReference>
<dbReference type="InterPro" id="IPR013320">
    <property type="entry name" value="ConA-like_dom_sf"/>
</dbReference>
<dbReference type="SUPFAM" id="SSF49899">
    <property type="entry name" value="Concanavalin A-like lectins/glucanases"/>
    <property type="match status" value="2"/>
</dbReference>
<evidence type="ECO:0000256" key="12">
    <source>
        <dbReference type="SAM" id="MobiDB-lite"/>
    </source>
</evidence>
<dbReference type="Gene3D" id="1.25.10.30">
    <property type="entry name" value="IP3 receptor type 1 binding core, RIH domain"/>
    <property type="match status" value="1"/>
</dbReference>
<dbReference type="InterPro" id="IPR013333">
    <property type="entry name" value="Ryan_recept"/>
</dbReference>
<keyword evidence="11" id="KW-0407">Ion channel</keyword>